<dbReference type="SUPFAM" id="SSF101152">
    <property type="entry name" value="Mob1/phocein"/>
    <property type="match status" value="1"/>
</dbReference>
<dbReference type="EC" id="2.1.1.319" evidence="1"/>
<evidence type="ECO:0000256" key="2">
    <source>
        <dbReference type="ARBA" id="ARBA00022603"/>
    </source>
</evidence>
<dbReference type="InterPro" id="IPR005301">
    <property type="entry name" value="MOB_kinase_act_fam"/>
</dbReference>
<dbReference type="PANTHER" id="PTHR11006:SF122">
    <property type="entry name" value="ARGININE METHYLTRANSFERASE 8"/>
    <property type="match status" value="1"/>
</dbReference>
<dbReference type="GO" id="GO:0032259">
    <property type="term" value="P:methylation"/>
    <property type="evidence" value="ECO:0007669"/>
    <property type="project" value="UniProtKB-KW"/>
</dbReference>
<evidence type="ECO:0000313" key="9">
    <source>
        <dbReference type="EMBL" id="KYM92979.1"/>
    </source>
</evidence>
<dbReference type="GO" id="GO:0035241">
    <property type="term" value="F:protein-arginine omega-N monomethyltransferase activity"/>
    <property type="evidence" value="ECO:0007669"/>
    <property type="project" value="TreeGrafter"/>
</dbReference>
<evidence type="ECO:0000256" key="4">
    <source>
        <dbReference type="ARBA" id="ARBA00022691"/>
    </source>
</evidence>
<dbReference type="Gene3D" id="2.70.160.11">
    <property type="entry name" value="Hnrnp arginine n-methyltransferase1"/>
    <property type="match status" value="1"/>
</dbReference>
<protein>
    <recommendedName>
        <fullName evidence="1">type I protein arginine methyltransferase</fullName>
        <ecNumber evidence="1">2.1.1.319</ecNumber>
    </recommendedName>
</protein>
<feature type="binding site" evidence="6">
    <location>
        <position position="500"/>
    </location>
    <ligand>
        <name>Zn(2+)</name>
        <dbReference type="ChEBI" id="CHEBI:29105"/>
    </ligand>
</feature>
<keyword evidence="9" id="KW-0418">Kinase</keyword>
<evidence type="ECO:0000256" key="3">
    <source>
        <dbReference type="ARBA" id="ARBA00022679"/>
    </source>
</evidence>
<name>A0A195BWH1_9HYME</name>
<keyword evidence="10" id="KW-1185">Reference proteome</keyword>
<feature type="binding site" evidence="6">
    <location>
        <position position="423"/>
    </location>
    <ligand>
        <name>Zn(2+)</name>
        <dbReference type="ChEBI" id="CHEBI:29105"/>
    </ligand>
</feature>
<dbReference type="GO" id="GO:0005634">
    <property type="term" value="C:nucleus"/>
    <property type="evidence" value="ECO:0007669"/>
    <property type="project" value="TreeGrafter"/>
</dbReference>
<dbReference type="AlphaFoldDB" id="A0A195BWH1"/>
<keyword evidence="3 7" id="KW-0808">Transferase</keyword>
<dbReference type="SMART" id="SM01388">
    <property type="entry name" value="Mob1_phocein"/>
    <property type="match status" value="1"/>
</dbReference>
<reference evidence="9 10" key="1">
    <citation type="submission" date="2015-09" db="EMBL/GenBank/DDBJ databases">
        <title>Atta colombica WGS genome.</title>
        <authorList>
            <person name="Nygaard S."/>
            <person name="Hu H."/>
            <person name="Boomsma J."/>
            <person name="Zhang G."/>
        </authorList>
    </citation>
    <scope>NUCLEOTIDE SEQUENCE [LARGE SCALE GENOMIC DNA]</scope>
    <source>
        <strain evidence="9">Treedump-2</strain>
        <tissue evidence="9">Whole body</tissue>
    </source>
</reference>
<feature type="domain" description="Protein arginine N-methyltransferase" evidence="8">
    <location>
        <begin position="148"/>
        <end position="303"/>
    </location>
</feature>
<dbReference type="Pfam" id="PF06325">
    <property type="entry name" value="PrmA"/>
    <property type="match status" value="1"/>
</dbReference>
<feature type="binding site" evidence="6">
    <location>
        <position position="418"/>
    </location>
    <ligand>
        <name>Zn(2+)</name>
        <dbReference type="ChEBI" id="CHEBI:29105"/>
    </ligand>
</feature>
<sequence length="547" mass="62804">MDQYFESYEELDIHQLMLNDKTRVLAYKTAIFNSKEKFQNKIVMDIGAGSGILSIFCAQVGAKKVYAVEASMLANSIEQVSIENNVQDKVKVIHNKVEDISPDSLEKVDIIVSEWMGFYLVHEGMLDSVLFARDNLLHEDGLLFPSIAKLYASPCQLPSMFDFWNNVCGVSMRCIGKEYRKTKSLKPEILLVNQDDILTEGKLLAWLDLECISVEEIDLLGGQNYVSVCKKDGKFQGMCIWFAVEFPDGSELSTGPHDKTTHWKQTAMVLPEDMEVTRNEPIAFKFELKKDASHPRRYNMELSLLDAEEVEHDIPCDCHMTKCIVTKKYIDDLSHPLSFDTFPMKSMNSEWPDEPFEEMDSTLAVQQYIQQMIRRDPSNIDLILNMPEANDEGVWKYEHLRQFCMELNGLAVRLQEECHPETCTQMTATEQWIFLCAAHKTPKECPAIDYTRHTLDGAACLLNSNKYFPSRISIKESSVAKLGSVCRRVYRIFSHAYFHHRTIFDEFENETFLCRRFTAFVTKYNLMSKDNLIVPIMEGEGATESEA</sequence>
<proteinExistence type="predicted"/>
<evidence type="ECO:0000256" key="5">
    <source>
        <dbReference type="ARBA" id="ARBA00049303"/>
    </source>
</evidence>
<comment type="catalytic activity">
    <reaction evidence="5">
        <text>L-arginyl-[protein] + S-adenosyl-L-methionine = N(omega)-methyl-L-arginyl-[protein] + S-adenosyl-L-homocysteine + H(+)</text>
        <dbReference type="Rhea" id="RHEA:48100"/>
        <dbReference type="Rhea" id="RHEA-COMP:10532"/>
        <dbReference type="Rhea" id="RHEA-COMP:11990"/>
        <dbReference type="ChEBI" id="CHEBI:15378"/>
        <dbReference type="ChEBI" id="CHEBI:29965"/>
        <dbReference type="ChEBI" id="CHEBI:57856"/>
        <dbReference type="ChEBI" id="CHEBI:59789"/>
        <dbReference type="ChEBI" id="CHEBI:65280"/>
    </reaction>
    <physiologicalReaction direction="left-to-right" evidence="5">
        <dbReference type="Rhea" id="RHEA:48101"/>
    </physiologicalReaction>
</comment>
<dbReference type="PROSITE" id="PS51678">
    <property type="entry name" value="SAM_MT_PRMT"/>
    <property type="match status" value="1"/>
</dbReference>
<gene>
    <name evidence="9" type="ORF">ALC53_00518</name>
</gene>
<evidence type="ECO:0000313" key="10">
    <source>
        <dbReference type="Proteomes" id="UP000078540"/>
    </source>
</evidence>
<evidence type="ECO:0000256" key="1">
    <source>
        <dbReference type="ARBA" id="ARBA00011925"/>
    </source>
</evidence>
<accession>A0A195BWH1</accession>
<dbReference type="InterPro" id="IPR055135">
    <property type="entry name" value="PRMT_dom"/>
</dbReference>
<evidence type="ECO:0000259" key="8">
    <source>
        <dbReference type="Pfam" id="PF22528"/>
    </source>
</evidence>
<dbReference type="STRING" id="520822.A0A195BWH1"/>
<dbReference type="GO" id="GO:0016301">
    <property type="term" value="F:kinase activity"/>
    <property type="evidence" value="ECO:0007669"/>
    <property type="project" value="UniProtKB-KW"/>
</dbReference>
<dbReference type="CDD" id="cd02440">
    <property type="entry name" value="AdoMet_MTases"/>
    <property type="match status" value="1"/>
</dbReference>
<dbReference type="Pfam" id="PF03637">
    <property type="entry name" value="Mob1_phocein"/>
    <property type="match status" value="1"/>
</dbReference>
<dbReference type="InterPro" id="IPR029063">
    <property type="entry name" value="SAM-dependent_MTases_sf"/>
</dbReference>
<dbReference type="FunFam" id="3.40.50.150:FF:000003">
    <property type="entry name" value="Blast:Protein arginine N-methyltransferase 1"/>
    <property type="match status" value="1"/>
</dbReference>
<evidence type="ECO:0000256" key="6">
    <source>
        <dbReference type="PIRSR" id="PIRSR605301-1"/>
    </source>
</evidence>
<dbReference type="EMBL" id="KQ976396">
    <property type="protein sequence ID" value="KYM92979.1"/>
    <property type="molecule type" value="Genomic_DNA"/>
</dbReference>
<dbReference type="GO" id="GO:0035242">
    <property type="term" value="F:protein-arginine omega-N asymmetric methyltransferase activity"/>
    <property type="evidence" value="ECO:0007669"/>
    <property type="project" value="UniProtKB-EC"/>
</dbReference>
<dbReference type="Proteomes" id="UP000078540">
    <property type="component" value="Unassembled WGS sequence"/>
</dbReference>
<dbReference type="SUPFAM" id="SSF53335">
    <property type="entry name" value="S-adenosyl-L-methionine-dependent methyltransferases"/>
    <property type="match status" value="1"/>
</dbReference>
<dbReference type="Pfam" id="PF22528">
    <property type="entry name" value="PRMT_C"/>
    <property type="match status" value="1"/>
</dbReference>
<dbReference type="GO" id="GO:0042054">
    <property type="term" value="F:histone methyltransferase activity"/>
    <property type="evidence" value="ECO:0007669"/>
    <property type="project" value="TreeGrafter"/>
</dbReference>
<organism evidence="9 10">
    <name type="scientific">Atta colombica</name>
    <dbReference type="NCBI Taxonomy" id="520822"/>
    <lineage>
        <taxon>Eukaryota</taxon>
        <taxon>Metazoa</taxon>
        <taxon>Ecdysozoa</taxon>
        <taxon>Arthropoda</taxon>
        <taxon>Hexapoda</taxon>
        <taxon>Insecta</taxon>
        <taxon>Pterygota</taxon>
        <taxon>Neoptera</taxon>
        <taxon>Endopterygota</taxon>
        <taxon>Hymenoptera</taxon>
        <taxon>Apocrita</taxon>
        <taxon>Aculeata</taxon>
        <taxon>Formicoidea</taxon>
        <taxon>Formicidae</taxon>
        <taxon>Myrmicinae</taxon>
        <taxon>Atta</taxon>
    </lineage>
</organism>
<dbReference type="InterPro" id="IPR036703">
    <property type="entry name" value="MOB_kinase_act_sf"/>
</dbReference>
<keyword evidence="6" id="KW-0479">Metal-binding</keyword>
<dbReference type="Gene3D" id="1.20.140.30">
    <property type="entry name" value="MOB kinase activator"/>
    <property type="match status" value="1"/>
</dbReference>
<evidence type="ECO:0000256" key="7">
    <source>
        <dbReference type="PROSITE-ProRule" id="PRU01015"/>
    </source>
</evidence>
<keyword evidence="2 7" id="KW-0489">Methyltransferase</keyword>
<feature type="binding site" evidence="6">
    <location>
        <position position="495"/>
    </location>
    <ligand>
        <name>Zn(2+)</name>
        <dbReference type="ChEBI" id="CHEBI:29105"/>
    </ligand>
</feature>
<dbReference type="PANTHER" id="PTHR11006">
    <property type="entry name" value="PROTEIN ARGININE N-METHYLTRANSFERASE"/>
    <property type="match status" value="1"/>
</dbReference>
<dbReference type="InterPro" id="IPR025799">
    <property type="entry name" value="Arg_MeTrfase"/>
</dbReference>
<dbReference type="Gene3D" id="3.40.50.150">
    <property type="entry name" value="Vaccinia Virus protein VP39"/>
    <property type="match status" value="1"/>
</dbReference>
<keyword evidence="4 7" id="KW-0949">S-adenosyl-L-methionine</keyword>
<keyword evidence="6" id="KW-0862">Zinc</keyword>